<dbReference type="PANTHER" id="PTHR12935">
    <property type="entry name" value="GAMMA-GLUTAMYLCYCLOTRANSFERASE"/>
    <property type="match status" value="1"/>
</dbReference>
<dbReference type="AlphaFoldDB" id="A0AA40BXQ1"/>
<dbReference type="InterPro" id="IPR013024">
    <property type="entry name" value="GGCT-like"/>
</dbReference>
<comment type="caution">
    <text evidence="5">The sequence shown here is derived from an EMBL/GenBank/DDBJ whole genome shotgun (WGS) entry which is preliminary data.</text>
</comment>
<feature type="binding site" evidence="4">
    <location>
        <begin position="11"/>
        <end position="16"/>
    </location>
    <ligand>
        <name>substrate</name>
    </ligand>
</feature>
<evidence type="ECO:0000256" key="3">
    <source>
        <dbReference type="PIRSR" id="PIRSR617939-1"/>
    </source>
</evidence>
<dbReference type="Gene3D" id="3.10.490.10">
    <property type="entry name" value="Gamma-glutamyl cyclotransferase-like"/>
    <property type="match status" value="1"/>
</dbReference>
<name>A0AA40BXQ1_9PEZI</name>
<dbReference type="CDD" id="cd06661">
    <property type="entry name" value="GGCT_like"/>
    <property type="match status" value="1"/>
</dbReference>
<dbReference type="SUPFAM" id="SSF110857">
    <property type="entry name" value="Gamma-glutamyl cyclotransferase-like"/>
    <property type="match status" value="1"/>
</dbReference>
<dbReference type="Pfam" id="PF13772">
    <property type="entry name" value="AIG2_2"/>
    <property type="match status" value="1"/>
</dbReference>
<reference evidence="5" key="1">
    <citation type="submission" date="2023-06" db="EMBL/GenBank/DDBJ databases">
        <title>Genome-scale phylogeny and comparative genomics of the fungal order Sordariales.</title>
        <authorList>
            <consortium name="Lawrence Berkeley National Laboratory"/>
            <person name="Hensen N."/>
            <person name="Bonometti L."/>
            <person name="Westerberg I."/>
            <person name="Brannstrom I.O."/>
            <person name="Guillou S."/>
            <person name="Cros-Aarteil S."/>
            <person name="Calhoun S."/>
            <person name="Haridas S."/>
            <person name="Kuo A."/>
            <person name="Mondo S."/>
            <person name="Pangilinan J."/>
            <person name="Riley R."/>
            <person name="Labutti K."/>
            <person name="Andreopoulos B."/>
            <person name="Lipzen A."/>
            <person name="Chen C."/>
            <person name="Yanf M."/>
            <person name="Daum C."/>
            <person name="Ng V."/>
            <person name="Clum A."/>
            <person name="Steindorff A."/>
            <person name="Ohm R."/>
            <person name="Martin F."/>
            <person name="Silar P."/>
            <person name="Natvig D."/>
            <person name="Lalanne C."/>
            <person name="Gautier V."/>
            <person name="Ament-Velasquez S.L."/>
            <person name="Kruys A."/>
            <person name="Hutchinson M.I."/>
            <person name="Powell A.J."/>
            <person name="Barry K."/>
            <person name="Miller A.N."/>
            <person name="Grigoriev I.V."/>
            <person name="Debuchy R."/>
            <person name="Gladieux P."/>
            <person name="Thoren M.H."/>
            <person name="Johannesson H."/>
        </authorList>
    </citation>
    <scope>NUCLEOTIDE SEQUENCE</scope>
    <source>
        <strain evidence="5">CBS 606.72</strain>
    </source>
</reference>
<keyword evidence="6" id="KW-1185">Reference proteome</keyword>
<evidence type="ECO:0000313" key="5">
    <source>
        <dbReference type="EMBL" id="KAK0617479.1"/>
    </source>
</evidence>
<protein>
    <recommendedName>
        <fullName evidence="1">gamma-glutamylcyclotransferase</fullName>
        <ecNumber evidence="1">4.3.2.9</ecNumber>
    </recommendedName>
</protein>
<gene>
    <name evidence="5" type="ORF">B0T14DRAFT_435657</name>
</gene>
<dbReference type="InterPro" id="IPR036568">
    <property type="entry name" value="GGCT-like_sf"/>
</dbReference>
<sequence>MGDNTEEAVWYFAYGSNMSPAVMVRRGLTPLDAKNALVETHVLVFDVFGVPFTEPAMAGIQRRPTHHSGPQVHGVAYRLSAADYHRLKVTEGAGTAYQELDLEAQVISEADTQHADTDGRNVGRPTEQRLEVKSFTARFPFRPARLPSARYMNLLIDGAVERTLPPHYVQYLHSLPSYSPPRLGWIRQFCAVRLFLGFWHPILVVTMKRIKASAGDGNTPEWAPAAVNILFRTMWLYHDTIHRSLWRCDGGVLTQ</sequence>
<keyword evidence="2" id="KW-0456">Lyase</keyword>
<feature type="active site" description="Proton acceptor" evidence="3">
    <location>
        <position position="91"/>
    </location>
</feature>
<evidence type="ECO:0000313" key="6">
    <source>
        <dbReference type="Proteomes" id="UP001175000"/>
    </source>
</evidence>
<evidence type="ECO:0000256" key="4">
    <source>
        <dbReference type="PIRSR" id="PIRSR617939-2"/>
    </source>
</evidence>
<evidence type="ECO:0000256" key="2">
    <source>
        <dbReference type="ARBA" id="ARBA00023239"/>
    </source>
</evidence>
<dbReference type="EC" id="4.3.2.9" evidence="1"/>
<proteinExistence type="predicted"/>
<accession>A0AA40BXQ1</accession>
<dbReference type="Proteomes" id="UP001175000">
    <property type="component" value="Unassembled WGS sequence"/>
</dbReference>
<dbReference type="InterPro" id="IPR017939">
    <property type="entry name" value="G-Glutamylcylcotransferase"/>
</dbReference>
<dbReference type="GO" id="GO:0003839">
    <property type="term" value="F:gamma-glutamylcyclotransferase activity"/>
    <property type="evidence" value="ECO:0007669"/>
    <property type="project" value="UniProtKB-EC"/>
</dbReference>
<organism evidence="5 6">
    <name type="scientific">Immersiella caudata</name>
    <dbReference type="NCBI Taxonomy" id="314043"/>
    <lineage>
        <taxon>Eukaryota</taxon>
        <taxon>Fungi</taxon>
        <taxon>Dikarya</taxon>
        <taxon>Ascomycota</taxon>
        <taxon>Pezizomycotina</taxon>
        <taxon>Sordariomycetes</taxon>
        <taxon>Sordariomycetidae</taxon>
        <taxon>Sordariales</taxon>
        <taxon>Lasiosphaeriaceae</taxon>
        <taxon>Immersiella</taxon>
    </lineage>
</organism>
<dbReference type="PANTHER" id="PTHR12935:SF0">
    <property type="entry name" value="GAMMA-GLUTAMYLCYCLOTRANSFERASE"/>
    <property type="match status" value="1"/>
</dbReference>
<feature type="binding site" evidence="4">
    <location>
        <position position="151"/>
    </location>
    <ligand>
        <name>substrate</name>
    </ligand>
</feature>
<evidence type="ECO:0000256" key="1">
    <source>
        <dbReference type="ARBA" id="ARBA00012346"/>
    </source>
</evidence>
<dbReference type="EMBL" id="JAULSU010000005">
    <property type="protein sequence ID" value="KAK0617479.1"/>
    <property type="molecule type" value="Genomic_DNA"/>
</dbReference>